<evidence type="ECO:0000313" key="3">
    <source>
        <dbReference type="EMBL" id="VVE75197.1"/>
    </source>
</evidence>
<dbReference type="SUPFAM" id="SSF54523">
    <property type="entry name" value="Pili subunits"/>
    <property type="match status" value="1"/>
</dbReference>
<dbReference type="AlphaFoldDB" id="A0A5E5AQA3"/>
<dbReference type="EMBL" id="CABPSP010000020">
    <property type="protein sequence ID" value="VVE75197.1"/>
    <property type="molecule type" value="Genomic_DNA"/>
</dbReference>
<dbReference type="InterPro" id="IPR045584">
    <property type="entry name" value="Pilin-like"/>
</dbReference>
<dbReference type="Gene3D" id="3.30.1690.10">
    <property type="entry name" value="TcpA-like pilin"/>
    <property type="match status" value="1"/>
</dbReference>
<accession>A0A5E5AQA3</accession>
<sequence>MKDVEHLNDLKRQSGFTLIEALVVMIVGVVILAAAAAGIGKLFSTSDISTEANNITQMQANTKSVKNGGQGYKGLNNTIAQQYNIVPVNMAQDTTAHTISNAWNGAVVFGTASGDQAYTIVYNQVPTEACTQLAQKLSTAGWGSIDVGGKKITSASSLADIGTACSASNSNTMTFTSAS</sequence>
<evidence type="ECO:0000259" key="2">
    <source>
        <dbReference type="Pfam" id="PF08805"/>
    </source>
</evidence>
<evidence type="ECO:0000256" key="1">
    <source>
        <dbReference type="SAM" id="Phobius"/>
    </source>
</evidence>
<feature type="domain" description="Type 4 secretion system PilS N-terminal" evidence="2">
    <location>
        <begin position="46"/>
        <end position="178"/>
    </location>
</feature>
<dbReference type="Pfam" id="PF07963">
    <property type="entry name" value="N_methyl"/>
    <property type="match status" value="1"/>
</dbReference>
<feature type="transmembrane region" description="Helical" evidence="1">
    <location>
        <begin position="21"/>
        <end position="43"/>
    </location>
</feature>
<dbReference type="Proteomes" id="UP000383122">
    <property type="component" value="Unassembled WGS sequence"/>
</dbReference>
<dbReference type="Pfam" id="PF08805">
    <property type="entry name" value="PilS"/>
    <property type="match status" value="1"/>
</dbReference>
<keyword evidence="1" id="KW-0472">Membrane</keyword>
<gene>
    <name evidence="3" type="primary">bfpA</name>
    <name evidence="3" type="ORF">PAN31117_05106</name>
</gene>
<protein>
    <submittedName>
        <fullName evidence="3">Major structural subunit of bundle-forming pilus</fullName>
    </submittedName>
</protein>
<name>A0A5E5AQA3_9BURK</name>
<keyword evidence="1" id="KW-0812">Transmembrane</keyword>
<evidence type="ECO:0000313" key="4">
    <source>
        <dbReference type="Proteomes" id="UP000383122"/>
    </source>
</evidence>
<keyword evidence="1" id="KW-1133">Transmembrane helix</keyword>
<dbReference type="PROSITE" id="PS00409">
    <property type="entry name" value="PROKAR_NTER_METHYL"/>
    <property type="match status" value="1"/>
</dbReference>
<organism evidence="3 4">
    <name type="scientific">Pandoraea anapnoica</name>
    <dbReference type="NCBI Taxonomy" id="2508301"/>
    <lineage>
        <taxon>Bacteria</taxon>
        <taxon>Pseudomonadati</taxon>
        <taxon>Pseudomonadota</taxon>
        <taxon>Betaproteobacteria</taxon>
        <taxon>Burkholderiales</taxon>
        <taxon>Burkholderiaceae</taxon>
        <taxon>Pandoraea</taxon>
    </lineage>
</organism>
<dbReference type="RefSeq" id="WP_150740618.1">
    <property type="nucleotide sequence ID" value="NZ_CABPSP010000020.1"/>
</dbReference>
<keyword evidence="4" id="KW-1185">Reference proteome</keyword>
<dbReference type="InterPro" id="IPR014911">
    <property type="entry name" value="PilS_N"/>
</dbReference>
<dbReference type="NCBIfam" id="TIGR02532">
    <property type="entry name" value="IV_pilin_GFxxxE"/>
    <property type="match status" value="1"/>
</dbReference>
<dbReference type="InterPro" id="IPR012902">
    <property type="entry name" value="N_methyl_site"/>
</dbReference>
<dbReference type="OrthoDB" id="6464241at2"/>
<reference evidence="3 4" key="1">
    <citation type="submission" date="2019-08" db="EMBL/GenBank/DDBJ databases">
        <authorList>
            <person name="Peeters C."/>
        </authorList>
    </citation>
    <scope>NUCLEOTIDE SEQUENCE [LARGE SCALE GENOMIC DNA]</scope>
    <source>
        <strain evidence="3 4">LMG 31117</strain>
    </source>
</reference>
<proteinExistence type="predicted"/>